<keyword evidence="2" id="KW-1185">Reference proteome</keyword>
<sequence>MTTTKKPVTPVVDRFFYDRLQTLPCQAWRDLYWLLHTQPLLAPGFSHAYPPARFPVHCLQSITQWMVHEHQHPLALTPHTQTHFRRLGLYAEHLLKLGLAHCPDLKLLLHHHPIHLEPIAPEKGRKTLGEVDYIWQDRKTGTIHHWELAVKLYLFLPRSEAPDLPGHESTNNELHRYVGTQLHDTLYRKTQRLFGHQLQLSAHEHITAKLGRQVNQSGVYLKGWLFYPLLDQDWNSYLYPGTSTLECLNPEHNKGWWLRFSHFLPRLAGQSTSIRWLILPRLYWLSEAWASAPQTLDAAQLAHQLEQHFLANNPADAPAASHTRPEPLLLAALQEDPTHPGLYREIHRGFVTGNTWARA</sequence>
<accession>A0A918N219</accession>
<proteinExistence type="predicted"/>
<gene>
    <name evidence="1" type="ORF">GCM10011450_28310</name>
</gene>
<dbReference type="RefSeq" id="WP_189386154.1">
    <property type="nucleotide sequence ID" value="NZ_BAABFY010000035.1"/>
</dbReference>
<dbReference type="AlphaFoldDB" id="A0A918N219"/>
<dbReference type="Pfam" id="PF08907">
    <property type="entry name" value="DUF1853"/>
    <property type="match status" value="1"/>
</dbReference>
<evidence type="ECO:0000313" key="1">
    <source>
        <dbReference type="EMBL" id="GGW97173.1"/>
    </source>
</evidence>
<protein>
    <recommendedName>
        <fullName evidence="3">DUF1853 family protein</fullName>
    </recommendedName>
</protein>
<organism evidence="1 2">
    <name type="scientific">Advenella faeciporci</name>
    <dbReference type="NCBI Taxonomy" id="797535"/>
    <lineage>
        <taxon>Bacteria</taxon>
        <taxon>Pseudomonadati</taxon>
        <taxon>Pseudomonadota</taxon>
        <taxon>Betaproteobacteria</taxon>
        <taxon>Burkholderiales</taxon>
        <taxon>Alcaligenaceae</taxon>
    </lineage>
</organism>
<name>A0A918N219_9BURK</name>
<reference evidence="1" key="1">
    <citation type="journal article" date="2014" name="Int. J. Syst. Evol. Microbiol.">
        <title>Complete genome sequence of Corynebacterium casei LMG S-19264T (=DSM 44701T), isolated from a smear-ripened cheese.</title>
        <authorList>
            <consortium name="US DOE Joint Genome Institute (JGI-PGF)"/>
            <person name="Walter F."/>
            <person name="Albersmeier A."/>
            <person name="Kalinowski J."/>
            <person name="Ruckert C."/>
        </authorList>
    </citation>
    <scope>NUCLEOTIDE SEQUENCE</scope>
    <source>
        <strain evidence="1">KCTC 23732</strain>
    </source>
</reference>
<evidence type="ECO:0000313" key="2">
    <source>
        <dbReference type="Proteomes" id="UP000608345"/>
    </source>
</evidence>
<reference evidence="1" key="2">
    <citation type="submission" date="2020-09" db="EMBL/GenBank/DDBJ databases">
        <authorList>
            <person name="Sun Q."/>
            <person name="Kim S."/>
        </authorList>
    </citation>
    <scope>NUCLEOTIDE SEQUENCE</scope>
    <source>
        <strain evidence="1">KCTC 23732</strain>
    </source>
</reference>
<dbReference type="EMBL" id="BMYS01000036">
    <property type="protein sequence ID" value="GGW97173.1"/>
    <property type="molecule type" value="Genomic_DNA"/>
</dbReference>
<evidence type="ECO:0008006" key="3">
    <source>
        <dbReference type="Google" id="ProtNLM"/>
    </source>
</evidence>
<dbReference type="InterPro" id="IPR015003">
    <property type="entry name" value="DUF1853"/>
</dbReference>
<dbReference type="Proteomes" id="UP000608345">
    <property type="component" value="Unassembled WGS sequence"/>
</dbReference>
<comment type="caution">
    <text evidence="1">The sequence shown here is derived from an EMBL/GenBank/DDBJ whole genome shotgun (WGS) entry which is preliminary data.</text>
</comment>